<proteinExistence type="predicted"/>
<accession>A0ABT3KZ88</accession>
<evidence type="ECO:0000313" key="3">
    <source>
        <dbReference type="Proteomes" id="UP001208935"/>
    </source>
</evidence>
<sequence length="400" mass="44635">MAIYQIGGQSIHSDDPAFPELLAGIYSSRERPLCLCRTPYIEMYVAKVDEKYLVKRMPNSGSGHAPACDSYEPPPELSGLGQVIGSAIQEDPDEGTTALKFDFALSKGPSRSAPGPNGKETDSVKTDGNKLTLRGTLHYLWEEAGFTRWTPTMAGKRSWYVIRKYLLQATEDKTAKGASLAEMLYMPESFNADKKNEITQRRLAQMMRIAAPEKGAQRFMLAVGEVKELARSRYGHKIVLKHLPDCHFMMNDDIYKRLLKRFEVELCLWDSLEGTHLMMISTFRIGITGVASLEEVALMCVTENWIPFESTFEKMVLDALTQQNRRFVKGMRYNLSSTRPLACAVASDTAPEPTAMYVVPPGAGEDYAAALDKLIAESKLSSWKWVVGEATMPSLPEHGR</sequence>
<name>A0ABT3KZ88_9BURK</name>
<feature type="region of interest" description="Disordered" evidence="1">
    <location>
        <begin position="106"/>
        <end position="127"/>
    </location>
</feature>
<protein>
    <submittedName>
        <fullName evidence="2">DUF1173 domain-containing protein</fullName>
    </submittedName>
</protein>
<organism evidence="2 3">
    <name type="scientific">Verminephrobacter aporrectodeae subsp. tuberculatae</name>
    <dbReference type="NCBI Taxonomy" id="1110392"/>
    <lineage>
        <taxon>Bacteria</taxon>
        <taxon>Pseudomonadati</taxon>
        <taxon>Pseudomonadota</taxon>
        <taxon>Betaproteobacteria</taxon>
        <taxon>Burkholderiales</taxon>
        <taxon>Comamonadaceae</taxon>
        <taxon>Verminephrobacter</taxon>
    </lineage>
</organism>
<dbReference type="InterPro" id="IPR009553">
    <property type="entry name" value="DUF1173"/>
</dbReference>
<dbReference type="Pfam" id="PF06666">
    <property type="entry name" value="DUF1173"/>
    <property type="match status" value="1"/>
</dbReference>
<dbReference type="EMBL" id="QZCW01000007">
    <property type="protein sequence ID" value="MCW5323655.1"/>
    <property type="molecule type" value="Genomic_DNA"/>
</dbReference>
<dbReference type="RefSeq" id="WP_265283440.1">
    <property type="nucleotide sequence ID" value="NZ_QZCW01000007.1"/>
</dbReference>
<comment type="caution">
    <text evidence="2">The sequence shown here is derived from an EMBL/GenBank/DDBJ whole genome shotgun (WGS) entry which is preliminary data.</text>
</comment>
<evidence type="ECO:0000256" key="1">
    <source>
        <dbReference type="SAM" id="MobiDB-lite"/>
    </source>
</evidence>
<keyword evidence="3" id="KW-1185">Reference proteome</keyword>
<evidence type="ECO:0000313" key="2">
    <source>
        <dbReference type="EMBL" id="MCW5323655.1"/>
    </source>
</evidence>
<dbReference type="Proteomes" id="UP001208935">
    <property type="component" value="Unassembled WGS sequence"/>
</dbReference>
<gene>
    <name evidence="2" type="ORF">D5039_21670</name>
</gene>
<reference evidence="3" key="1">
    <citation type="submission" date="2023-07" db="EMBL/GenBank/DDBJ databases">
        <title>Verminephrobacter genomes.</title>
        <authorList>
            <person name="Lund M.B."/>
        </authorList>
    </citation>
    <scope>NUCLEOTIDE SEQUENCE [LARGE SCALE GENOMIC DNA]</scope>
    <source>
        <strain evidence="3">AtM5-05</strain>
    </source>
</reference>